<name>A0A5B7JN76_PORTR</name>
<dbReference type="AlphaFoldDB" id="A0A5B7JN76"/>
<dbReference type="Proteomes" id="UP000324222">
    <property type="component" value="Unassembled WGS sequence"/>
</dbReference>
<dbReference type="EMBL" id="VSRR010105349">
    <property type="protein sequence ID" value="MPC96289.1"/>
    <property type="molecule type" value="Genomic_DNA"/>
</dbReference>
<reference evidence="1 2" key="1">
    <citation type="submission" date="2019-05" db="EMBL/GenBank/DDBJ databases">
        <title>Another draft genome of Portunus trituberculatus and its Hox gene families provides insights of decapod evolution.</title>
        <authorList>
            <person name="Jeong J.-H."/>
            <person name="Song I."/>
            <person name="Kim S."/>
            <person name="Choi T."/>
            <person name="Kim D."/>
            <person name="Ryu S."/>
            <person name="Kim W."/>
        </authorList>
    </citation>
    <scope>NUCLEOTIDE SEQUENCE [LARGE SCALE GENOMIC DNA]</scope>
    <source>
        <tissue evidence="1">Muscle</tissue>
    </source>
</reference>
<organism evidence="1 2">
    <name type="scientific">Portunus trituberculatus</name>
    <name type="common">Swimming crab</name>
    <name type="synonym">Neptunus trituberculatus</name>
    <dbReference type="NCBI Taxonomy" id="210409"/>
    <lineage>
        <taxon>Eukaryota</taxon>
        <taxon>Metazoa</taxon>
        <taxon>Ecdysozoa</taxon>
        <taxon>Arthropoda</taxon>
        <taxon>Crustacea</taxon>
        <taxon>Multicrustacea</taxon>
        <taxon>Malacostraca</taxon>
        <taxon>Eumalacostraca</taxon>
        <taxon>Eucarida</taxon>
        <taxon>Decapoda</taxon>
        <taxon>Pleocyemata</taxon>
        <taxon>Brachyura</taxon>
        <taxon>Eubrachyura</taxon>
        <taxon>Portunoidea</taxon>
        <taxon>Portunidae</taxon>
        <taxon>Portuninae</taxon>
        <taxon>Portunus</taxon>
    </lineage>
</organism>
<sequence>MTDREETGGRAVDRSWGTLGDSYSCPVLPPSPGRRPAAAALITSSPEPFTTFQASSFNSGVAFRR</sequence>
<keyword evidence="2" id="KW-1185">Reference proteome</keyword>
<evidence type="ECO:0000313" key="1">
    <source>
        <dbReference type="EMBL" id="MPC96289.1"/>
    </source>
</evidence>
<proteinExistence type="predicted"/>
<evidence type="ECO:0000313" key="2">
    <source>
        <dbReference type="Proteomes" id="UP000324222"/>
    </source>
</evidence>
<comment type="caution">
    <text evidence="1">The sequence shown here is derived from an EMBL/GenBank/DDBJ whole genome shotgun (WGS) entry which is preliminary data.</text>
</comment>
<accession>A0A5B7JN76</accession>
<gene>
    <name evidence="1" type="ORF">E2C01_091540</name>
</gene>
<protein>
    <submittedName>
        <fullName evidence="1">Uncharacterized protein</fullName>
    </submittedName>
</protein>